<dbReference type="PANTHER" id="PTHR18896">
    <property type="entry name" value="PHOSPHOLIPASE D"/>
    <property type="match status" value="1"/>
</dbReference>
<feature type="region of interest" description="Disordered" evidence="5">
    <location>
        <begin position="254"/>
        <end position="275"/>
    </location>
</feature>
<keyword evidence="8" id="KW-1185">Reference proteome</keyword>
<protein>
    <submittedName>
        <fullName evidence="7">Phospholipase</fullName>
    </submittedName>
</protein>
<feature type="domain" description="PLD phosphodiesterase" evidence="6">
    <location>
        <begin position="392"/>
        <end position="419"/>
    </location>
</feature>
<proteinExistence type="predicted"/>
<evidence type="ECO:0000256" key="2">
    <source>
        <dbReference type="ARBA" id="ARBA00022737"/>
    </source>
</evidence>
<evidence type="ECO:0000313" key="8">
    <source>
        <dbReference type="Proteomes" id="UP001212498"/>
    </source>
</evidence>
<feature type="compositionally biased region" description="Pro residues" evidence="5">
    <location>
        <begin position="262"/>
        <end position="272"/>
    </location>
</feature>
<organism evidence="7 8">
    <name type="scientific">Nonomuraea ferruginea</name>
    <dbReference type="NCBI Taxonomy" id="46174"/>
    <lineage>
        <taxon>Bacteria</taxon>
        <taxon>Bacillati</taxon>
        <taxon>Actinomycetota</taxon>
        <taxon>Actinomycetes</taxon>
        <taxon>Streptosporangiales</taxon>
        <taxon>Streptosporangiaceae</taxon>
        <taxon>Nonomuraea</taxon>
    </lineage>
</organism>
<reference evidence="7 8" key="1">
    <citation type="submission" date="2022-11" db="EMBL/GenBank/DDBJ databases">
        <title>Nonomuraea corallina sp. nov., a new species of the genus Nonomuraea isolated from sea side sediment in Thai sea.</title>
        <authorList>
            <person name="Ngamcharungchit C."/>
            <person name="Matsumoto A."/>
            <person name="Suriyachadkun C."/>
            <person name="Panbangred W."/>
            <person name="Inahashi Y."/>
            <person name="Intra B."/>
        </authorList>
    </citation>
    <scope>NUCLEOTIDE SEQUENCE [LARGE SCALE GENOMIC DNA]</scope>
    <source>
        <strain evidence="7 8">DSM 43553</strain>
    </source>
</reference>
<keyword evidence="2" id="KW-0677">Repeat</keyword>
<sequence length="542" mass="60297">MTRDDKETAAQTHITAPVRGNRYGMRIEDWFLTEEERGNGATRLGPWTTGNDVRPLVHGATYFAELRACVERLGEDDLLLFADWRGDPDERLTPDGPTVGQAMAAAARRGALVRGLIWRSHMDLLRFSSAENRRLGREIEDSGGQALLDTRTKPGGAHHQKFVILRHDGDPARDVAFVGGIDLCHSRRDDAGHLGDPQSCPMPAVYGHRPPWHDVQVAIQGPAVAEVEAVFCERWEDPAPETRDPLRRLRDHIGRLDDATPLPKPGPPPPPAGRHAVQLLRTYPARRDRYPFAPDGERSIARAYRKVLARARSIVYLEDQYLWSTDVIEPFAEALEREPGLCMIVVVPRHPDQDGLLAGPASLIGRADALARLRAAGGDRVAVYDLENHRGTPIYVHAKACVVDDVWATVGSDNVNLRSWTYDSELSCAVLDEREDPRPPYGALRFARDLRLTLMAEHLDLPGGEQDKLCDPAAAFAAFARAASRLEEWHRGGEEGPRPPGRLRPHPEPTLSRLQKALAMPLYRFAVDPDGRPAELRRSGRF</sequence>
<dbReference type="EMBL" id="JAPNUD010000062">
    <property type="protein sequence ID" value="MDA0643270.1"/>
    <property type="molecule type" value="Genomic_DNA"/>
</dbReference>
<evidence type="ECO:0000256" key="3">
    <source>
        <dbReference type="ARBA" id="ARBA00022801"/>
    </source>
</evidence>
<dbReference type="PANTHER" id="PTHR18896:SF76">
    <property type="entry name" value="PHOSPHOLIPASE"/>
    <property type="match status" value="1"/>
</dbReference>
<name>A0ABT4T1L4_9ACTN</name>
<evidence type="ECO:0000259" key="6">
    <source>
        <dbReference type="PROSITE" id="PS50035"/>
    </source>
</evidence>
<dbReference type="Proteomes" id="UP001212498">
    <property type="component" value="Unassembled WGS sequence"/>
</dbReference>
<evidence type="ECO:0000256" key="4">
    <source>
        <dbReference type="ARBA" id="ARBA00023098"/>
    </source>
</evidence>
<evidence type="ECO:0000313" key="7">
    <source>
        <dbReference type="EMBL" id="MDA0643270.1"/>
    </source>
</evidence>
<dbReference type="CDD" id="cd09105">
    <property type="entry name" value="PLDc_vPLD1_2_like_2"/>
    <property type="match status" value="1"/>
</dbReference>
<feature type="compositionally biased region" description="Basic and acidic residues" evidence="5">
    <location>
        <begin position="488"/>
        <end position="497"/>
    </location>
</feature>
<dbReference type="SUPFAM" id="SSF56024">
    <property type="entry name" value="Phospholipase D/nuclease"/>
    <property type="match status" value="2"/>
</dbReference>
<comment type="caution">
    <text evidence="7">The sequence shown here is derived from an EMBL/GenBank/DDBJ whole genome shotgun (WGS) entry which is preliminary data.</text>
</comment>
<keyword evidence="4" id="KW-0443">Lipid metabolism</keyword>
<evidence type="ECO:0000256" key="1">
    <source>
        <dbReference type="ARBA" id="ARBA00000798"/>
    </source>
</evidence>
<dbReference type="Gene3D" id="3.30.870.10">
    <property type="entry name" value="Endonuclease Chain A"/>
    <property type="match status" value="2"/>
</dbReference>
<evidence type="ECO:0000256" key="5">
    <source>
        <dbReference type="SAM" id="MobiDB-lite"/>
    </source>
</evidence>
<feature type="region of interest" description="Disordered" evidence="5">
    <location>
        <begin position="488"/>
        <end position="509"/>
    </location>
</feature>
<gene>
    <name evidence="7" type="ORF">OUY24_21800</name>
</gene>
<dbReference type="InterPro" id="IPR001736">
    <property type="entry name" value="PLipase_D/transphosphatidylase"/>
</dbReference>
<keyword evidence="3" id="KW-0378">Hydrolase</keyword>
<dbReference type="RefSeq" id="WP_271277591.1">
    <property type="nucleotide sequence ID" value="NZ_BAABFD010000001.1"/>
</dbReference>
<dbReference type="PROSITE" id="PS50035">
    <property type="entry name" value="PLD"/>
    <property type="match status" value="2"/>
</dbReference>
<accession>A0ABT4T1L4</accession>
<dbReference type="InterPro" id="IPR015679">
    <property type="entry name" value="PLipase_D_fam"/>
</dbReference>
<feature type="domain" description="PLD phosphodiesterase" evidence="6">
    <location>
        <begin position="154"/>
        <end position="187"/>
    </location>
</feature>
<comment type="catalytic activity">
    <reaction evidence="1">
        <text>a 1,2-diacyl-sn-glycero-3-phosphocholine + H2O = a 1,2-diacyl-sn-glycero-3-phosphate + choline + H(+)</text>
        <dbReference type="Rhea" id="RHEA:14445"/>
        <dbReference type="ChEBI" id="CHEBI:15354"/>
        <dbReference type="ChEBI" id="CHEBI:15377"/>
        <dbReference type="ChEBI" id="CHEBI:15378"/>
        <dbReference type="ChEBI" id="CHEBI:57643"/>
        <dbReference type="ChEBI" id="CHEBI:58608"/>
        <dbReference type="EC" id="3.1.4.4"/>
    </reaction>
</comment>